<dbReference type="Proteomes" id="UP000664914">
    <property type="component" value="Chromosome"/>
</dbReference>
<dbReference type="Gene3D" id="1.10.260.40">
    <property type="entry name" value="lambda repressor-like DNA-binding domains"/>
    <property type="match status" value="1"/>
</dbReference>
<dbReference type="RefSeq" id="WP_208634190.1">
    <property type="nucleotide sequence ID" value="NZ_CP059319.1"/>
</dbReference>
<dbReference type="PANTHER" id="PTHR36511:SF4">
    <property type="entry name" value="ANTITOXIN MQSA"/>
    <property type="match status" value="1"/>
</dbReference>
<dbReference type="PANTHER" id="PTHR36511">
    <property type="entry name" value="MERR FAMILY BACTERIAL REGULATORY PROTEIN"/>
    <property type="match status" value="1"/>
</dbReference>
<evidence type="ECO:0000313" key="5">
    <source>
        <dbReference type="Proteomes" id="UP000664914"/>
    </source>
</evidence>
<proteinExistence type="predicted"/>
<evidence type="ECO:0000256" key="3">
    <source>
        <dbReference type="ARBA" id="ARBA00023163"/>
    </source>
</evidence>
<dbReference type="GO" id="GO:0003677">
    <property type="term" value="F:DNA binding"/>
    <property type="evidence" value="ECO:0007669"/>
    <property type="project" value="UniProtKB-KW"/>
</dbReference>
<accession>A0A975D794</accession>
<sequence length="97" mass="10408">MTKSAFDKIAAGLEDAIAFAEGDAGRGRVAAPLDVKAIREATNKTQAAFASTFHLPIGTVRDWEQHRRQPDAPARVLLSLIQAAPETVEKLIEKAGL</sequence>
<organism evidence="4 5">
    <name type="scientific">Rhizorhabdus wittichii</name>
    <dbReference type="NCBI Taxonomy" id="160791"/>
    <lineage>
        <taxon>Bacteria</taxon>
        <taxon>Pseudomonadati</taxon>
        <taxon>Pseudomonadota</taxon>
        <taxon>Alphaproteobacteria</taxon>
        <taxon>Sphingomonadales</taxon>
        <taxon>Sphingomonadaceae</taxon>
        <taxon>Rhizorhabdus</taxon>
    </lineage>
</organism>
<reference evidence="4" key="1">
    <citation type="submission" date="2020-07" db="EMBL/GenBank/DDBJ databases">
        <authorList>
            <person name="Camacho E."/>
        </authorList>
    </citation>
    <scope>NUCLEOTIDE SEQUENCE</scope>
    <source>
        <strain evidence="4">MPO218</strain>
    </source>
</reference>
<evidence type="ECO:0000313" key="4">
    <source>
        <dbReference type="EMBL" id="QTH24123.1"/>
    </source>
</evidence>
<dbReference type="SUPFAM" id="SSF47413">
    <property type="entry name" value="lambda repressor-like DNA-binding domains"/>
    <property type="match status" value="1"/>
</dbReference>
<protein>
    <submittedName>
        <fullName evidence="4">Transcriptional regulator</fullName>
    </submittedName>
</protein>
<dbReference type="InterPro" id="IPR010982">
    <property type="entry name" value="Lambda_DNA-bd_dom_sf"/>
</dbReference>
<dbReference type="EMBL" id="CP059319">
    <property type="protein sequence ID" value="QTH24123.1"/>
    <property type="molecule type" value="Genomic_DNA"/>
</dbReference>
<keyword evidence="1" id="KW-0805">Transcription regulation</keyword>
<keyword evidence="3" id="KW-0804">Transcription</keyword>
<dbReference type="InterPro" id="IPR052359">
    <property type="entry name" value="HTH-type_reg/antitoxin"/>
</dbReference>
<keyword evidence="2" id="KW-0238">DNA-binding</keyword>
<evidence type="ECO:0000256" key="2">
    <source>
        <dbReference type="ARBA" id="ARBA00023125"/>
    </source>
</evidence>
<gene>
    <name evidence="4" type="ORF">HRJ34_11805</name>
</gene>
<evidence type="ECO:0000256" key="1">
    <source>
        <dbReference type="ARBA" id="ARBA00023015"/>
    </source>
</evidence>
<dbReference type="AlphaFoldDB" id="A0A975D794"/>
<reference evidence="4" key="2">
    <citation type="submission" date="2021-04" db="EMBL/GenBank/DDBJ databases">
        <title>Isolation and genomic analysis of the ibuprofen-degrading bacterium Sphingomonas strain MPO218.</title>
        <authorList>
            <person name="Aulestia M."/>
            <person name="Flores A."/>
            <person name="Mangas E.L."/>
            <person name="Perez-Pulido A.J."/>
            <person name="Santero E."/>
            <person name="Camacho E.M."/>
        </authorList>
    </citation>
    <scope>NUCLEOTIDE SEQUENCE</scope>
    <source>
        <strain evidence="4">MPO218</strain>
    </source>
</reference>
<name>A0A975D794_9SPHN</name>